<dbReference type="InterPro" id="IPR017441">
    <property type="entry name" value="Protein_kinase_ATP_BS"/>
</dbReference>
<name>A0A699R2E7_TANCI</name>
<feature type="binding site" evidence="3">
    <location>
        <position position="68"/>
    </location>
    <ligand>
        <name>ATP</name>
        <dbReference type="ChEBI" id="CHEBI:30616"/>
    </ligand>
</feature>
<dbReference type="EMBL" id="BKCJ011069080">
    <property type="protein sequence ID" value="GFC79147.1"/>
    <property type="molecule type" value="Genomic_DNA"/>
</dbReference>
<dbReference type="PANTHER" id="PTHR27005">
    <property type="entry name" value="WALL-ASSOCIATED RECEPTOR KINASE-LIKE 21"/>
    <property type="match status" value="1"/>
</dbReference>
<keyword evidence="5" id="KW-0808">Transferase</keyword>
<organism evidence="5">
    <name type="scientific">Tanacetum cinerariifolium</name>
    <name type="common">Dalmatian daisy</name>
    <name type="synonym">Chrysanthemum cinerariifolium</name>
    <dbReference type="NCBI Taxonomy" id="118510"/>
    <lineage>
        <taxon>Eukaryota</taxon>
        <taxon>Viridiplantae</taxon>
        <taxon>Streptophyta</taxon>
        <taxon>Embryophyta</taxon>
        <taxon>Tracheophyta</taxon>
        <taxon>Spermatophyta</taxon>
        <taxon>Magnoliopsida</taxon>
        <taxon>eudicotyledons</taxon>
        <taxon>Gunneridae</taxon>
        <taxon>Pentapetalae</taxon>
        <taxon>asterids</taxon>
        <taxon>campanulids</taxon>
        <taxon>Asterales</taxon>
        <taxon>Asteraceae</taxon>
        <taxon>Asteroideae</taxon>
        <taxon>Anthemideae</taxon>
        <taxon>Anthemidinae</taxon>
        <taxon>Tanacetum</taxon>
    </lineage>
</organism>
<dbReference type="GO" id="GO:0005886">
    <property type="term" value="C:plasma membrane"/>
    <property type="evidence" value="ECO:0007669"/>
    <property type="project" value="TreeGrafter"/>
</dbReference>
<evidence type="ECO:0000259" key="4">
    <source>
        <dbReference type="PROSITE" id="PS50011"/>
    </source>
</evidence>
<dbReference type="AlphaFoldDB" id="A0A699R2E7"/>
<accession>A0A699R2E7</accession>
<keyword evidence="2 3" id="KW-0067">ATP-binding</keyword>
<dbReference type="GO" id="GO:0005524">
    <property type="term" value="F:ATP binding"/>
    <property type="evidence" value="ECO:0007669"/>
    <property type="project" value="UniProtKB-UniRule"/>
</dbReference>
<dbReference type="InterPro" id="IPR001245">
    <property type="entry name" value="Ser-Thr/Tyr_kinase_cat_dom"/>
</dbReference>
<protein>
    <submittedName>
        <fullName evidence="5">Wall-associated receptor kinase 2-like</fullName>
    </submittedName>
</protein>
<comment type="caution">
    <text evidence="5">The sequence shown here is derived from an EMBL/GenBank/DDBJ whole genome shotgun (WGS) entry which is preliminary data.</text>
</comment>
<dbReference type="InterPro" id="IPR000719">
    <property type="entry name" value="Prot_kinase_dom"/>
</dbReference>
<dbReference type="GO" id="GO:0004674">
    <property type="term" value="F:protein serine/threonine kinase activity"/>
    <property type="evidence" value="ECO:0007669"/>
    <property type="project" value="TreeGrafter"/>
</dbReference>
<dbReference type="SUPFAM" id="SSF56112">
    <property type="entry name" value="Protein kinase-like (PK-like)"/>
    <property type="match status" value="1"/>
</dbReference>
<evidence type="ECO:0000256" key="1">
    <source>
        <dbReference type="ARBA" id="ARBA00022741"/>
    </source>
</evidence>
<dbReference type="PANTHER" id="PTHR27005:SF400">
    <property type="entry name" value="PROTEIN KINASE DOMAIN-CONTAINING PROTEIN"/>
    <property type="match status" value="1"/>
</dbReference>
<evidence type="ECO:0000313" key="5">
    <source>
        <dbReference type="EMBL" id="GFC79147.1"/>
    </source>
</evidence>
<keyword evidence="1 3" id="KW-0547">Nucleotide-binding</keyword>
<dbReference type="PROSITE" id="PS50011">
    <property type="entry name" value="PROTEIN_KINASE_DOM"/>
    <property type="match status" value="1"/>
</dbReference>
<keyword evidence="5" id="KW-0675">Receptor</keyword>
<sequence length="124" mass="13787">MFFEQNGGALLKQKINSQGTHDTMTLFSSTQLRKATNNYSQEQIVGRGGYGVVYKGVLSDKRVVAIKKSKIVDGSQAEQFINEVLILTQVIHRNVENRLRIAAEAAGALAYLHSETIMPIIHRD</sequence>
<reference evidence="5" key="1">
    <citation type="journal article" date="2019" name="Sci. Rep.">
        <title>Draft genome of Tanacetum cinerariifolium, the natural source of mosquito coil.</title>
        <authorList>
            <person name="Yamashiro T."/>
            <person name="Shiraishi A."/>
            <person name="Satake H."/>
            <person name="Nakayama K."/>
        </authorList>
    </citation>
    <scope>NUCLEOTIDE SEQUENCE</scope>
</reference>
<keyword evidence="5" id="KW-0418">Kinase</keyword>
<dbReference type="PROSITE" id="PS00107">
    <property type="entry name" value="PROTEIN_KINASE_ATP"/>
    <property type="match status" value="1"/>
</dbReference>
<proteinExistence type="predicted"/>
<evidence type="ECO:0000256" key="2">
    <source>
        <dbReference type="ARBA" id="ARBA00022840"/>
    </source>
</evidence>
<gene>
    <name evidence="5" type="ORF">Tci_851117</name>
</gene>
<feature type="domain" description="Protein kinase" evidence="4">
    <location>
        <begin position="39"/>
        <end position="124"/>
    </location>
</feature>
<dbReference type="Pfam" id="PF07714">
    <property type="entry name" value="PK_Tyr_Ser-Thr"/>
    <property type="match status" value="1"/>
</dbReference>
<dbReference type="InterPro" id="IPR011009">
    <property type="entry name" value="Kinase-like_dom_sf"/>
</dbReference>
<dbReference type="Gene3D" id="3.30.200.20">
    <property type="entry name" value="Phosphorylase Kinase, domain 1"/>
    <property type="match status" value="1"/>
</dbReference>
<evidence type="ECO:0000256" key="3">
    <source>
        <dbReference type="PROSITE-ProRule" id="PRU10141"/>
    </source>
</evidence>
<dbReference type="GO" id="GO:0007166">
    <property type="term" value="P:cell surface receptor signaling pathway"/>
    <property type="evidence" value="ECO:0007669"/>
    <property type="project" value="InterPro"/>
</dbReference>
<feature type="non-terminal residue" evidence="5">
    <location>
        <position position="124"/>
    </location>
</feature>
<dbReference type="InterPro" id="IPR045274">
    <property type="entry name" value="WAK-like"/>
</dbReference>